<organism evidence="9 10">
    <name type="scientific">Desulfosarcina ovata subsp. sediminis</name>
    <dbReference type="NCBI Taxonomy" id="885957"/>
    <lineage>
        <taxon>Bacteria</taxon>
        <taxon>Pseudomonadati</taxon>
        <taxon>Thermodesulfobacteriota</taxon>
        <taxon>Desulfobacteria</taxon>
        <taxon>Desulfobacterales</taxon>
        <taxon>Desulfosarcinaceae</taxon>
        <taxon>Desulfosarcina</taxon>
    </lineage>
</organism>
<gene>
    <name evidence="9" type="ORF">DSCO28_30000</name>
</gene>
<evidence type="ECO:0000313" key="9">
    <source>
        <dbReference type="EMBL" id="BBO82434.1"/>
    </source>
</evidence>
<dbReference type="PROSITE" id="PS00198">
    <property type="entry name" value="4FE4S_FER_1"/>
    <property type="match status" value="2"/>
</dbReference>
<dbReference type="InterPro" id="IPR017900">
    <property type="entry name" value="4Fe4S_Fe_S_CS"/>
</dbReference>
<accession>A0A5K7ZLU0</accession>
<feature type="domain" description="4Fe-4S ferredoxin-type" evidence="8">
    <location>
        <begin position="229"/>
        <end position="258"/>
    </location>
</feature>
<dbReference type="Pfam" id="PF13237">
    <property type="entry name" value="Fer4_10"/>
    <property type="match status" value="1"/>
</dbReference>
<dbReference type="PANTHER" id="PTHR30176">
    <property type="entry name" value="FERREDOXIN-TYPE PROTEIN NAPH"/>
    <property type="match status" value="1"/>
</dbReference>
<dbReference type="Pfam" id="PF12801">
    <property type="entry name" value="Fer4_5"/>
    <property type="match status" value="2"/>
</dbReference>
<feature type="transmembrane region" description="Helical" evidence="7">
    <location>
        <begin position="122"/>
        <end position="141"/>
    </location>
</feature>
<evidence type="ECO:0000256" key="6">
    <source>
        <dbReference type="ARBA" id="ARBA00023014"/>
    </source>
</evidence>
<evidence type="ECO:0000313" key="10">
    <source>
        <dbReference type="Proteomes" id="UP000425960"/>
    </source>
</evidence>
<keyword evidence="3" id="KW-0479">Metal-binding</keyword>
<name>A0A5K7ZLU0_9BACT</name>
<dbReference type="KEGG" id="dov:DSCO28_30000"/>
<dbReference type="GO" id="GO:0051539">
    <property type="term" value="F:4 iron, 4 sulfur cluster binding"/>
    <property type="evidence" value="ECO:0007669"/>
    <property type="project" value="UniProtKB-KW"/>
</dbReference>
<evidence type="ECO:0000256" key="5">
    <source>
        <dbReference type="ARBA" id="ARBA00023004"/>
    </source>
</evidence>
<sequence length="322" mass="36052">MKISTLRWTILTAAFVILLFGAYGGLYFGYFLPTFSCCWVRARAGTCFMLTLQRTLGMFTWESMFILLKQFIFFSLLVILLGRAWCGWLCPLGFVQDLLDRLRQAVGLGYVRFSEKLRGGLAWIKWAFLAVAVLLPIWVAFPVMCPAVALGLQIPFCQLCPGKYILPLCVGNPDRISVNYENGTHVVMSILGLSFSIVALLGALIKRRFWCSFCPLGLILGWYRKISFLKLKKNDAACTRCEICYNVCPSEITEVFRSQGKADVTTAECMLCLKCVENCPEEGALKATYLGKTIYRSSPGKFFIKRGVNLTPTESEGGMGNK</sequence>
<keyword evidence="1" id="KW-0813">Transport</keyword>
<evidence type="ECO:0000256" key="3">
    <source>
        <dbReference type="ARBA" id="ARBA00022723"/>
    </source>
</evidence>
<protein>
    <submittedName>
        <fullName evidence="9">4Fe-4S ferredoxin</fullName>
    </submittedName>
</protein>
<keyword evidence="6" id="KW-0411">Iron-sulfur</keyword>
<dbReference type="SUPFAM" id="SSF54862">
    <property type="entry name" value="4Fe-4S ferredoxins"/>
    <property type="match status" value="1"/>
</dbReference>
<dbReference type="AlphaFoldDB" id="A0A5K7ZLU0"/>
<evidence type="ECO:0000256" key="4">
    <source>
        <dbReference type="ARBA" id="ARBA00022982"/>
    </source>
</evidence>
<feature type="transmembrane region" description="Helical" evidence="7">
    <location>
        <begin position="186"/>
        <end position="205"/>
    </location>
</feature>
<dbReference type="InterPro" id="IPR051684">
    <property type="entry name" value="Electron_Trans/Redox"/>
</dbReference>
<evidence type="ECO:0000259" key="8">
    <source>
        <dbReference type="PROSITE" id="PS51379"/>
    </source>
</evidence>
<evidence type="ECO:0000256" key="1">
    <source>
        <dbReference type="ARBA" id="ARBA00022448"/>
    </source>
</evidence>
<dbReference type="PANTHER" id="PTHR30176:SF3">
    <property type="entry name" value="FERREDOXIN-TYPE PROTEIN NAPH"/>
    <property type="match status" value="1"/>
</dbReference>
<dbReference type="Gene3D" id="3.30.70.20">
    <property type="match status" value="1"/>
</dbReference>
<dbReference type="EMBL" id="AP021876">
    <property type="protein sequence ID" value="BBO82434.1"/>
    <property type="molecule type" value="Genomic_DNA"/>
</dbReference>
<keyword evidence="4" id="KW-0249">Electron transport</keyword>
<dbReference type="GO" id="GO:0005886">
    <property type="term" value="C:plasma membrane"/>
    <property type="evidence" value="ECO:0007669"/>
    <property type="project" value="TreeGrafter"/>
</dbReference>
<dbReference type="PROSITE" id="PS51379">
    <property type="entry name" value="4FE4S_FER_2"/>
    <property type="match status" value="2"/>
</dbReference>
<reference evidence="9 10" key="1">
    <citation type="submission" date="2019-11" db="EMBL/GenBank/DDBJ databases">
        <title>Comparative genomics of hydrocarbon-degrading Desulfosarcina strains.</title>
        <authorList>
            <person name="Watanabe M."/>
            <person name="Kojima H."/>
            <person name="Fukui M."/>
        </authorList>
    </citation>
    <scope>NUCLEOTIDE SEQUENCE [LARGE SCALE GENOMIC DNA]</scope>
    <source>
        <strain evidence="9 10">28bB2T</strain>
    </source>
</reference>
<dbReference type="GO" id="GO:0046872">
    <property type="term" value="F:metal ion binding"/>
    <property type="evidence" value="ECO:0007669"/>
    <property type="project" value="UniProtKB-KW"/>
</dbReference>
<keyword evidence="7" id="KW-0812">Transmembrane</keyword>
<evidence type="ECO:0000256" key="2">
    <source>
        <dbReference type="ARBA" id="ARBA00022485"/>
    </source>
</evidence>
<evidence type="ECO:0000256" key="7">
    <source>
        <dbReference type="SAM" id="Phobius"/>
    </source>
</evidence>
<dbReference type="InterPro" id="IPR017896">
    <property type="entry name" value="4Fe4S_Fe-S-bd"/>
</dbReference>
<dbReference type="Proteomes" id="UP000425960">
    <property type="component" value="Chromosome"/>
</dbReference>
<dbReference type="RefSeq" id="WP_155322896.1">
    <property type="nucleotide sequence ID" value="NZ_AP021876.1"/>
</dbReference>
<keyword evidence="2" id="KW-0004">4Fe-4S</keyword>
<keyword evidence="7" id="KW-1133">Transmembrane helix</keyword>
<feature type="transmembrane region" description="Helical" evidence="7">
    <location>
        <begin position="12"/>
        <end position="32"/>
    </location>
</feature>
<keyword evidence="5" id="KW-0408">Iron</keyword>
<feature type="domain" description="4Fe-4S ferredoxin-type" evidence="8">
    <location>
        <begin position="260"/>
        <end position="290"/>
    </location>
</feature>
<proteinExistence type="predicted"/>
<keyword evidence="7" id="KW-0472">Membrane</keyword>
<feature type="transmembrane region" description="Helical" evidence="7">
    <location>
        <begin position="71"/>
        <end position="95"/>
    </location>
</feature>